<dbReference type="Pfam" id="PF20684">
    <property type="entry name" value="Fung_rhodopsin"/>
    <property type="match status" value="1"/>
</dbReference>
<evidence type="ECO:0000256" key="3">
    <source>
        <dbReference type="ARBA" id="ARBA00022989"/>
    </source>
</evidence>
<organism evidence="8 9">
    <name type="scientific">Talaromyces rugulosus</name>
    <name type="common">Penicillium rugulosum</name>
    <dbReference type="NCBI Taxonomy" id="121627"/>
    <lineage>
        <taxon>Eukaryota</taxon>
        <taxon>Fungi</taxon>
        <taxon>Dikarya</taxon>
        <taxon>Ascomycota</taxon>
        <taxon>Pezizomycotina</taxon>
        <taxon>Eurotiomycetes</taxon>
        <taxon>Eurotiomycetidae</taxon>
        <taxon>Eurotiales</taxon>
        <taxon>Trichocomaceae</taxon>
        <taxon>Talaromyces</taxon>
        <taxon>Talaromyces sect. Islandici</taxon>
    </lineage>
</organism>
<dbReference type="RefSeq" id="XP_035341629.1">
    <property type="nucleotide sequence ID" value="XM_035485736.1"/>
</dbReference>
<dbReference type="EMBL" id="CP055899">
    <property type="protein sequence ID" value="QKX55450.1"/>
    <property type="molecule type" value="Genomic_DNA"/>
</dbReference>
<dbReference type="Proteomes" id="UP000509510">
    <property type="component" value="Chromosome II"/>
</dbReference>
<accession>A0A7H8QNA9</accession>
<evidence type="ECO:0000256" key="6">
    <source>
        <dbReference type="SAM" id="Phobius"/>
    </source>
</evidence>
<dbReference type="PANTHER" id="PTHR33048:SF47">
    <property type="entry name" value="INTEGRAL MEMBRANE PROTEIN-RELATED"/>
    <property type="match status" value="1"/>
</dbReference>
<reference evidence="9" key="1">
    <citation type="submission" date="2020-06" db="EMBL/GenBank/DDBJ databases">
        <title>A chromosome-scale genome assembly of Talaromyces rugulosus W13939.</title>
        <authorList>
            <person name="Wang B."/>
            <person name="Guo L."/>
            <person name="Ye K."/>
            <person name="Wang L."/>
        </authorList>
    </citation>
    <scope>NUCLEOTIDE SEQUENCE [LARGE SCALE GENOMIC DNA]</scope>
    <source>
        <strain evidence="9">W13939</strain>
    </source>
</reference>
<evidence type="ECO:0000256" key="2">
    <source>
        <dbReference type="ARBA" id="ARBA00022692"/>
    </source>
</evidence>
<dbReference type="PANTHER" id="PTHR33048">
    <property type="entry name" value="PTH11-LIKE INTEGRAL MEMBRANE PROTEIN (AFU_ORTHOLOGUE AFUA_5G11245)"/>
    <property type="match status" value="1"/>
</dbReference>
<sequence length="351" mass="38693">MLTAASTAMIVTMAVFMVISGLSVVLRLYLRRRKRITLKADDYFVIAAWFFSAALAITNIVGVPVGGFGVPFEQFDDAQAERFLKMLFILQFWYIIAVALAKLSILFLYGRVFGIGRFPISVLTLIGITTSWLISFLFATFFQVWPLRCNWVACIPTTDYAVMYVLSSVTDIVIDICILGLPAFFIRKLHLNGNQKIGLIGIFGLGVFCVVSSIARLAYTILFHKVNVKGNYAINFSMNIIMWSGIEVCASTLCASLPCFGPLISHFHRITPLTATITSFMSIGTNEPTRTASKGASMHSPYASRENILGFETRTDNVIKGASSQDTSKGSEINIELGSIRVDNSFNINSS</sequence>
<feature type="domain" description="Rhodopsin" evidence="7">
    <location>
        <begin position="26"/>
        <end position="265"/>
    </location>
</feature>
<evidence type="ECO:0000313" key="8">
    <source>
        <dbReference type="EMBL" id="QKX55450.1"/>
    </source>
</evidence>
<dbReference type="OrthoDB" id="4682787at2759"/>
<feature type="transmembrane region" description="Helical" evidence="6">
    <location>
        <begin position="42"/>
        <end position="66"/>
    </location>
</feature>
<evidence type="ECO:0000256" key="1">
    <source>
        <dbReference type="ARBA" id="ARBA00004141"/>
    </source>
</evidence>
<evidence type="ECO:0000259" key="7">
    <source>
        <dbReference type="Pfam" id="PF20684"/>
    </source>
</evidence>
<feature type="transmembrane region" description="Helical" evidence="6">
    <location>
        <begin position="6"/>
        <end position="30"/>
    </location>
</feature>
<keyword evidence="3 6" id="KW-1133">Transmembrane helix</keyword>
<keyword evidence="9" id="KW-1185">Reference proteome</keyword>
<keyword evidence="4 6" id="KW-0472">Membrane</keyword>
<dbReference type="GeneID" id="55990051"/>
<gene>
    <name evidence="8" type="ORF">TRUGW13939_02543</name>
</gene>
<keyword evidence="2 6" id="KW-0812">Transmembrane</keyword>
<feature type="transmembrane region" description="Helical" evidence="6">
    <location>
        <begin position="162"/>
        <end position="185"/>
    </location>
</feature>
<protein>
    <recommendedName>
        <fullName evidence="7">Rhodopsin domain-containing protein</fullName>
    </recommendedName>
</protein>
<comment type="subcellular location">
    <subcellularLocation>
        <location evidence="1">Membrane</location>
        <topology evidence="1">Multi-pass membrane protein</topology>
    </subcellularLocation>
</comment>
<evidence type="ECO:0000256" key="4">
    <source>
        <dbReference type="ARBA" id="ARBA00023136"/>
    </source>
</evidence>
<evidence type="ECO:0000256" key="5">
    <source>
        <dbReference type="ARBA" id="ARBA00038359"/>
    </source>
</evidence>
<feature type="transmembrane region" description="Helical" evidence="6">
    <location>
        <begin position="122"/>
        <end position="142"/>
    </location>
</feature>
<proteinExistence type="inferred from homology"/>
<name>A0A7H8QNA9_TALRU</name>
<dbReference type="InterPro" id="IPR052337">
    <property type="entry name" value="SAT4-like"/>
</dbReference>
<comment type="similarity">
    <text evidence="5">Belongs to the SAT4 family.</text>
</comment>
<feature type="transmembrane region" description="Helical" evidence="6">
    <location>
        <begin position="240"/>
        <end position="260"/>
    </location>
</feature>
<evidence type="ECO:0000313" key="9">
    <source>
        <dbReference type="Proteomes" id="UP000509510"/>
    </source>
</evidence>
<dbReference type="GO" id="GO:0016020">
    <property type="term" value="C:membrane"/>
    <property type="evidence" value="ECO:0007669"/>
    <property type="project" value="UniProtKB-SubCell"/>
</dbReference>
<dbReference type="InterPro" id="IPR049326">
    <property type="entry name" value="Rhodopsin_dom_fungi"/>
</dbReference>
<dbReference type="AlphaFoldDB" id="A0A7H8QNA9"/>
<feature type="transmembrane region" description="Helical" evidence="6">
    <location>
        <begin position="197"/>
        <end position="220"/>
    </location>
</feature>
<feature type="transmembrane region" description="Helical" evidence="6">
    <location>
        <begin position="86"/>
        <end position="110"/>
    </location>
</feature>
<dbReference type="KEGG" id="trg:TRUGW13939_02543"/>